<name>A0A0V1JUL2_TRIPS</name>
<sequence>MRDRDGNDLKTFGFSQKSTEIRLFKLTGSSNEEKSSTSGSNASGACMHCTFSICNKAESSFAIVRCIKYHNLVHLQCETNANKDNCSRNESAPKIMAAKLCQLMLKHRMKVVHMLTA</sequence>
<organism evidence="1 2">
    <name type="scientific">Trichinella pseudospiralis</name>
    <name type="common">Parasitic roundworm</name>
    <dbReference type="NCBI Taxonomy" id="6337"/>
    <lineage>
        <taxon>Eukaryota</taxon>
        <taxon>Metazoa</taxon>
        <taxon>Ecdysozoa</taxon>
        <taxon>Nematoda</taxon>
        <taxon>Enoplea</taxon>
        <taxon>Dorylaimia</taxon>
        <taxon>Trichinellida</taxon>
        <taxon>Trichinellidae</taxon>
        <taxon>Trichinella</taxon>
    </lineage>
</organism>
<comment type="caution">
    <text evidence="1">The sequence shown here is derived from an EMBL/GenBank/DDBJ whole genome shotgun (WGS) entry which is preliminary data.</text>
</comment>
<proteinExistence type="predicted"/>
<dbReference type="AlphaFoldDB" id="A0A0V1JUL2"/>
<dbReference type="EMBL" id="JYDV01000044">
    <property type="protein sequence ID" value="KRZ38600.1"/>
    <property type="molecule type" value="Genomic_DNA"/>
</dbReference>
<evidence type="ECO:0000313" key="2">
    <source>
        <dbReference type="Proteomes" id="UP000054826"/>
    </source>
</evidence>
<evidence type="ECO:0000313" key="1">
    <source>
        <dbReference type="EMBL" id="KRZ38600.1"/>
    </source>
</evidence>
<dbReference type="Proteomes" id="UP000054826">
    <property type="component" value="Unassembled WGS sequence"/>
</dbReference>
<gene>
    <name evidence="1" type="ORF">T4C_6137</name>
</gene>
<accession>A0A0V1JUL2</accession>
<reference evidence="1 2" key="1">
    <citation type="submission" date="2015-01" db="EMBL/GenBank/DDBJ databases">
        <title>Evolution of Trichinella species and genotypes.</title>
        <authorList>
            <person name="Korhonen P.K."/>
            <person name="Edoardo P."/>
            <person name="Giuseppe L.R."/>
            <person name="Gasser R.B."/>
        </authorList>
    </citation>
    <scope>NUCLEOTIDE SEQUENCE [LARGE SCALE GENOMIC DNA]</scope>
    <source>
        <strain evidence="1">ISS176</strain>
    </source>
</reference>
<protein>
    <submittedName>
        <fullName evidence="1">Uncharacterized protein</fullName>
    </submittedName>
</protein>